<keyword evidence="2" id="KW-0732">Signal</keyword>
<dbReference type="RefSeq" id="WP_179982400.1">
    <property type="nucleotide sequence ID" value="NZ_LR812090.1"/>
</dbReference>
<dbReference type="InterPro" id="IPR011990">
    <property type="entry name" value="TPR-like_helical_dom_sf"/>
</dbReference>
<dbReference type="AlphaFoldDB" id="A0A6T9XWU0"/>
<keyword evidence="3" id="KW-0378">Hydrolase</keyword>
<sequence length="392" mass="44664">MLFKRITLTVLVCFFASSSIQAESNEVAKNYELKVEKFESKVLKEEREVVVQLPKGYADNPDKKYPVIYRLDGAVYLPIMNAVLESLQSENAAPEVIIVAIENTDRFRDLFPTANEDPYGPVGYGGGGANFLSFITTELIPMVENKYRVHNFRVIAGGSAGGVFGLYALTQNPELFKAVIAYSPAVWWNYGAPVKRTVAFFKSSSQLDHYIYTSIGNESAPMRPYYDDMILGMRANQPAGLRWVNDEYAGVRHNLVTAASIFSAYHNLFLSAYLRPEQFDGDIQSISKYYDRVSKQRGEKLEAPEWVIRELGYHYVRSENYDKAIELFKHDIAKYPEMPDPYNGIAYGYEQMGEYKKALESVNKALELSTPQHDGYQVYTDRQKRLHDLLDE</sequence>
<dbReference type="Pfam" id="PF00756">
    <property type="entry name" value="Esterase"/>
    <property type="match status" value="1"/>
</dbReference>
<feature type="repeat" description="TPR" evidence="1">
    <location>
        <begin position="339"/>
        <end position="372"/>
    </location>
</feature>
<feature type="chain" id="PRO_5029893019" evidence="2">
    <location>
        <begin position="23"/>
        <end position="392"/>
    </location>
</feature>
<organism evidence="3 4">
    <name type="scientific">Alteromonas macleodii</name>
    <name type="common">Pseudoalteromonas macleodii</name>
    <dbReference type="NCBI Taxonomy" id="28108"/>
    <lineage>
        <taxon>Bacteria</taxon>
        <taxon>Pseudomonadati</taxon>
        <taxon>Pseudomonadota</taxon>
        <taxon>Gammaproteobacteria</taxon>
        <taxon>Alteromonadales</taxon>
        <taxon>Alteromonadaceae</taxon>
        <taxon>Alteromonas/Salinimonas group</taxon>
        <taxon>Alteromonas</taxon>
    </lineage>
</organism>
<gene>
    <name evidence="3" type="ORF">ALFOR1_20187</name>
</gene>
<accession>A0A6T9XWU0</accession>
<proteinExistence type="predicted"/>
<evidence type="ECO:0000256" key="1">
    <source>
        <dbReference type="PROSITE-ProRule" id="PRU00339"/>
    </source>
</evidence>
<evidence type="ECO:0000313" key="3">
    <source>
        <dbReference type="EMBL" id="CAB9492747.1"/>
    </source>
</evidence>
<keyword evidence="1" id="KW-0802">TPR repeat</keyword>
<evidence type="ECO:0000313" key="4">
    <source>
        <dbReference type="Proteomes" id="UP000509458"/>
    </source>
</evidence>
<dbReference type="InterPro" id="IPR050583">
    <property type="entry name" value="Mycobacterial_A85_antigen"/>
</dbReference>
<dbReference type="Proteomes" id="UP000509458">
    <property type="component" value="Chromosome"/>
</dbReference>
<reference evidence="3 4" key="1">
    <citation type="submission" date="2020-06" db="EMBL/GenBank/DDBJ databases">
        <authorList>
            <person name="Duchaud E."/>
        </authorList>
    </citation>
    <scope>NUCLEOTIDE SEQUENCE [LARGE SCALE GENOMIC DNA]</scope>
    <source>
        <strain evidence="3">Alteromonas fortis</strain>
    </source>
</reference>
<dbReference type="PANTHER" id="PTHR48098:SF6">
    <property type="entry name" value="FERRI-BACILLIBACTIN ESTERASE BESA"/>
    <property type="match status" value="1"/>
</dbReference>
<dbReference type="SUPFAM" id="SSF48452">
    <property type="entry name" value="TPR-like"/>
    <property type="match status" value="1"/>
</dbReference>
<protein>
    <submittedName>
        <fullName evidence="3">Carbohydrate esterase, family CE1</fullName>
        <ecNumber evidence="3">3.1.1.-</ecNumber>
    </submittedName>
</protein>
<name>A0A6T9XWU0_ALTMA</name>
<feature type="signal peptide" evidence="2">
    <location>
        <begin position="1"/>
        <end position="22"/>
    </location>
</feature>
<dbReference type="SUPFAM" id="SSF53474">
    <property type="entry name" value="alpha/beta-Hydrolases"/>
    <property type="match status" value="1"/>
</dbReference>
<dbReference type="InterPro" id="IPR029058">
    <property type="entry name" value="AB_hydrolase_fold"/>
</dbReference>
<dbReference type="InterPro" id="IPR000801">
    <property type="entry name" value="Esterase-like"/>
</dbReference>
<dbReference type="PANTHER" id="PTHR48098">
    <property type="entry name" value="ENTEROCHELIN ESTERASE-RELATED"/>
    <property type="match status" value="1"/>
</dbReference>
<feature type="repeat" description="TPR" evidence="1">
    <location>
        <begin position="305"/>
        <end position="338"/>
    </location>
</feature>
<dbReference type="PROSITE" id="PS50005">
    <property type="entry name" value="TPR"/>
    <property type="match status" value="2"/>
</dbReference>
<dbReference type="Gene3D" id="3.40.50.1820">
    <property type="entry name" value="alpha/beta hydrolase"/>
    <property type="match status" value="1"/>
</dbReference>
<dbReference type="EC" id="3.1.1.-" evidence="3"/>
<dbReference type="SMART" id="SM00028">
    <property type="entry name" value="TPR"/>
    <property type="match status" value="2"/>
</dbReference>
<dbReference type="Gene3D" id="1.25.40.10">
    <property type="entry name" value="Tetratricopeptide repeat domain"/>
    <property type="match status" value="1"/>
</dbReference>
<dbReference type="GO" id="GO:0016787">
    <property type="term" value="F:hydrolase activity"/>
    <property type="evidence" value="ECO:0007669"/>
    <property type="project" value="UniProtKB-KW"/>
</dbReference>
<evidence type="ECO:0000256" key="2">
    <source>
        <dbReference type="SAM" id="SignalP"/>
    </source>
</evidence>
<dbReference type="InterPro" id="IPR019734">
    <property type="entry name" value="TPR_rpt"/>
</dbReference>
<dbReference type="EMBL" id="LR812090">
    <property type="protein sequence ID" value="CAB9492747.1"/>
    <property type="molecule type" value="Genomic_DNA"/>
</dbReference>